<dbReference type="HAMAP" id="MF_01374">
    <property type="entry name" value="Glyoxalase_2"/>
    <property type="match status" value="1"/>
</dbReference>
<keyword evidence="6 7" id="KW-0862">Zinc</keyword>
<evidence type="ECO:0000256" key="5">
    <source>
        <dbReference type="ARBA" id="ARBA00022801"/>
    </source>
</evidence>
<dbReference type="CDD" id="cd07723">
    <property type="entry name" value="hydroxyacylglutathione_hydrolase_MBL-fold"/>
    <property type="match status" value="1"/>
</dbReference>
<dbReference type="PANTHER" id="PTHR43705:SF1">
    <property type="entry name" value="HYDROXYACYLGLUTATHIONE HYDROLASE GLOB"/>
    <property type="match status" value="1"/>
</dbReference>
<sequence length="255" mass="27300">MPLEIVTIPCLSDNYAFLAHDKATGDTALVDVPEAAPILAELDRRGWQLTHILITHHHLDHVQGIDAVLAAYPAKVVGASADAQRLPPLDIAVSEGDTVQIGGETGHVIDVSGHTIGHIAFHFPESHVAFTADSLMALGCGRVFEGTFDQMHESLEKLAALPPETLICSGHEYTAANARFAMTIEPDNPDLISRVDRIEEARAKGMPTVPSLLSVELATNPFLRADQPGVQAGVGMPGADPAQVFAEVRRRKDAF</sequence>
<evidence type="ECO:0000256" key="2">
    <source>
        <dbReference type="ARBA" id="ARBA00004963"/>
    </source>
</evidence>
<feature type="binding site" evidence="7">
    <location>
        <position position="58"/>
    </location>
    <ligand>
        <name>Zn(2+)</name>
        <dbReference type="ChEBI" id="CHEBI:29105"/>
        <label>1</label>
    </ligand>
</feature>
<evidence type="ECO:0000313" key="9">
    <source>
        <dbReference type="EMBL" id="SDI91359.1"/>
    </source>
</evidence>
<dbReference type="GO" id="GO:0004416">
    <property type="term" value="F:hydroxyacylglutathione hydrolase activity"/>
    <property type="evidence" value="ECO:0007669"/>
    <property type="project" value="UniProtKB-UniRule"/>
</dbReference>
<evidence type="ECO:0000256" key="1">
    <source>
        <dbReference type="ARBA" id="ARBA00001623"/>
    </source>
</evidence>
<dbReference type="Pfam" id="PF16123">
    <property type="entry name" value="HAGH_C"/>
    <property type="match status" value="1"/>
</dbReference>
<accession>A0A1G8PFU2</accession>
<feature type="binding site" evidence="7">
    <location>
        <position position="133"/>
    </location>
    <ligand>
        <name>Zn(2+)</name>
        <dbReference type="ChEBI" id="CHEBI:29105"/>
        <label>2</label>
    </ligand>
</feature>
<dbReference type="SMART" id="SM00849">
    <property type="entry name" value="Lactamase_B"/>
    <property type="match status" value="1"/>
</dbReference>
<dbReference type="SUPFAM" id="SSF56281">
    <property type="entry name" value="Metallo-hydrolase/oxidoreductase"/>
    <property type="match status" value="1"/>
</dbReference>
<dbReference type="InterPro" id="IPR017782">
    <property type="entry name" value="Hydroxyacylglutathione_Hdrlase"/>
</dbReference>
<dbReference type="RefSeq" id="WP_090029087.1">
    <property type="nucleotide sequence ID" value="NZ_FNEB01000006.1"/>
</dbReference>
<feature type="domain" description="Metallo-beta-lactamase" evidence="8">
    <location>
        <begin position="13"/>
        <end position="171"/>
    </location>
</feature>
<keyword evidence="10" id="KW-1185">Reference proteome</keyword>
<evidence type="ECO:0000256" key="3">
    <source>
        <dbReference type="ARBA" id="ARBA00006759"/>
    </source>
</evidence>
<comment type="cofactor">
    <cofactor evidence="7">
        <name>Zn(2+)</name>
        <dbReference type="ChEBI" id="CHEBI:29105"/>
    </cofactor>
    <text evidence="7">Binds 2 Zn(2+) ions per subunit.</text>
</comment>
<evidence type="ECO:0000259" key="8">
    <source>
        <dbReference type="SMART" id="SM00849"/>
    </source>
</evidence>
<evidence type="ECO:0000256" key="6">
    <source>
        <dbReference type="ARBA" id="ARBA00022833"/>
    </source>
</evidence>
<dbReference type="PIRSF" id="PIRSF005457">
    <property type="entry name" value="Glx"/>
    <property type="match status" value="1"/>
</dbReference>
<dbReference type="Pfam" id="PF00753">
    <property type="entry name" value="Lactamase_B"/>
    <property type="match status" value="1"/>
</dbReference>
<evidence type="ECO:0000256" key="7">
    <source>
        <dbReference type="HAMAP-Rule" id="MF_01374"/>
    </source>
</evidence>
<organism evidence="9 10">
    <name type="scientific">Lutimaribacter saemankumensis</name>
    <dbReference type="NCBI Taxonomy" id="490829"/>
    <lineage>
        <taxon>Bacteria</taxon>
        <taxon>Pseudomonadati</taxon>
        <taxon>Pseudomonadota</taxon>
        <taxon>Alphaproteobacteria</taxon>
        <taxon>Rhodobacterales</taxon>
        <taxon>Roseobacteraceae</taxon>
        <taxon>Lutimaribacter</taxon>
    </lineage>
</organism>
<evidence type="ECO:0000313" key="10">
    <source>
        <dbReference type="Proteomes" id="UP000199340"/>
    </source>
</evidence>
<name>A0A1G8PFU2_9RHOB</name>
<comment type="subunit">
    <text evidence="7">Monomer.</text>
</comment>
<feature type="binding site" evidence="7">
    <location>
        <position position="60"/>
    </location>
    <ligand>
        <name>Zn(2+)</name>
        <dbReference type="ChEBI" id="CHEBI:29105"/>
        <label>2</label>
    </ligand>
</feature>
<dbReference type="STRING" id="490829.SAMN05421850_106210"/>
<keyword evidence="4 7" id="KW-0479">Metal-binding</keyword>
<gene>
    <name evidence="7" type="primary">gloB</name>
    <name evidence="9" type="ORF">SAMN05421850_106210</name>
</gene>
<dbReference type="Gene3D" id="3.60.15.10">
    <property type="entry name" value="Ribonuclease Z/Hydroxyacylglutathione hydrolase-like"/>
    <property type="match status" value="1"/>
</dbReference>
<comment type="pathway">
    <text evidence="2 7">Secondary metabolite metabolism; methylglyoxal degradation; (R)-lactate from methylglyoxal: step 2/2.</text>
</comment>
<reference evidence="9 10" key="1">
    <citation type="submission" date="2016-10" db="EMBL/GenBank/DDBJ databases">
        <authorList>
            <person name="de Groot N.N."/>
        </authorList>
    </citation>
    <scope>NUCLEOTIDE SEQUENCE [LARGE SCALE GENOMIC DNA]</scope>
    <source>
        <strain evidence="9 10">DSM 28010</strain>
    </source>
</reference>
<dbReference type="Proteomes" id="UP000199340">
    <property type="component" value="Unassembled WGS sequence"/>
</dbReference>
<keyword evidence="5 7" id="KW-0378">Hydrolase</keyword>
<dbReference type="EC" id="3.1.2.6" evidence="7"/>
<dbReference type="InterPro" id="IPR032282">
    <property type="entry name" value="HAGH_C"/>
</dbReference>
<dbReference type="OrthoDB" id="9802248at2"/>
<comment type="catalytic activity">
    <reaction evidence="1 7">
        <text>an S-(2-hydroxyacyl)glutathione + H2O = a 2-hydroxy carboxylate + glutathione + H(+)</text>
        <dbReference type="Rhea" id="RHEA:21864"/>
        <dbReference type="ChEBI" id="CHEBI:15377"/>
        <dbReference type="ChEBI" id="CHEBI:15378"/>
        <dbReference type="ChEBI" id="CHEBI:57925"/>
        <dbReference type="ChEBI" id="CHEBI:58896"/>
        <dbReference type="ChEBI" id="CHEBI:71261"/>
        <dbReference type="EC" id="3.1.2.6"/>
    </reaction>
</comment>
<dbReference type="InterPro" id="IPR001279">
    <property type="entry name" value="Metallo-B-lactamas"/>
</dbReference>
<proteinExistence type="inferred from homology"/>
<dbReference type="AlphaFoldDB" id="A0A1G8PFU2"/>
<protein>
    <recommendedName>
        <fullName evidence="7">Hydroxyacylglutathione hydrolase</fullName>
        <ecNumber evidence="7">3.1.2.6</ecNumber>
    </recommendedName>
    <alternativeName>
        <fullName evidence="7">Glyoxalase II</fullName>
        <shortName evidence="7">Glx II</shortName>
    </alternativeName>
</protein>
<feature type="binding site" evidence="7">
    <location>
        <position position="171"/>
    </location>
    <ligand>
        <name>Zn(2+)</name>
        <dbReference type="ChEBI" id="CHEBI:29105"/>
        <label>2</label>
    </ligand>
</feature>
<dbReference type="InterPro" id="IPR035680">
    <property type="entry name" value="Clx_II_MBL"/>
</dbReference>
<dbReference type="UniPathway" id="UPA00619">
    <property type="reaction ID" value="UER00676"/>
</dbReference>
<comment type="function">
    <text evidence="7">Thiolesterase that catalyzes the hydrolysis of S-D-lactoyl-glutathione to form glutathione and D-lactic acid.</text>
</comment>
<dbReference type="InterPro" id="IPR050110">
    <property type="entry name" value="Glyoxalase_II_hydrolase"/>
</dbReference>
<dbReference type="PANTHER" id="PTHR43705">
    <property type="entry name" value="HYDROXYACYLGLUTATHIONE HYDROLASE"/>
    <property type="match status" value="1"/>
</dbReference>
<dbReference type="GO" id="GO:0019243">
    <property type="term" value="P:methylglyoxal catabolic process to D-lactate via S-lactoyl-glutathione"/>
    <property type="evidence" value="ECO:0007669"/>
    <property type="project" value="UniProtKB-UniRule"/>
</dbReference>
<dbReference type="NCBIfam" id="TIGR03413">
    <property type="entry name" value="GSH_gloB"/>
    <property type="match status" value="1"/>
</dbReference>
<feature type="binding site" evidence="7">
    <location>
        <position position="56"/>
    </location>
    <ligand>
        <name>Zn(2+)</name>
        <dbReference type="ChEBI" id="CHEBI:29105"/>
        <label>1</label>
    </ligand>
</feature>
<feature type="binding site" evidence="7">
    <location>
        <position position="61"/>
    </location>
    <ligand>
        <name>Zn(2+)</name>
        <dbReference type="ChEBI" id="CHEBI:29105"/>
        <label>2</label>
    </ligand>
</feature>
<feature type="binding site" evidence="7">
    <location>
        <position position="133"/>
    </location>
    <ligand>
        <name>Zn(2+)</name>
        <dbReference type="ChEBI" id="CHEBI:29105"/>
        <label>1</label>
    </ligand>
</feature>
<comment type="similarity">
    <text evidence="3 7">Belongs to the metallo-beta-lactamase superfamily. Glyoxalase II family.</text>
</comment>
<dbReference type="EMBL" id="FNEB01000006">
    <property type="protein sequence ID" value="SDI91359.1"/>
    <property type="molecule type" value="Genomic_DNA"/>
</dbReference>
<dbReference type="InterPro" id="IPR036866">
    <property type="entry name" value="RibonucZ/Hydroxyglut_hydro"/>
</dbReference>
<dbReference type="GO" id="GO:0046872">
    <property type="term" value="F:metal ion binding"/>
    <property type="evidence" value="ECO:0007669"/>
    <property type="project" value="UniProtKB-KW"/>
</dbReference>
<evidence type="ECO:0000256" key="4">
    <source>
        <dbReference type="ARBA" id="ARBA00022723"/>
    </source>
</evidence>
<feature type="binding site" evidence="7">
    <location>
        <position position="114"/>
    </location>
    <ligand>
        <name>Zn(2+)</name>
        <dbReference type="ChEBI" id="CHEBI:29105"/>
        <label>1</label>
    </ligand>
</feature>